<dbReference type="AlphaFoldDB" id="A0A448WVH6"/>
<gene>
    <name evidence="2" type="ORF">PXEA_LOCUS14703</name>
</gene>
<evidence type="ECO:0000256" key="1">
    <source>
        <dbReference type="SAM" id="MobiDB-lite"/>
    </source>
</evidence>
<feature type="compositionally biased region" description="Polar residues" evidence="1">
    <location>
        <begin position="1"/>
        <end position="12"/>
    </location>
</feature>
<evidence type="ECO:0000313" key="3">
    <source>
        <dbReference type="Proteomes" id="UP000784294"/>
    </source>
</evidence>
<dbReference type="Proteomes" id="UP000784294">
    <property type="component" value="Unassembled WGS sequence"/>
</dbReference>
<reference evidence="2" key="1">
    <citation type="submission" date="2018-11" db="EMBL/GenBank/DDBJ databases">
        <authorList>
            <consortium name="Pathogen Informatics"/>
        </authorList>
    </citation>
    <scope>NUCLEOTIDE SEQUENCE</scope>
</reference>
<protein>
    <submittedName>
        <fullName evidence="2">Uncharacterized protein</fullName>
    </submittedName>
</protein>
<dbReference type="EMBL" id="CAAALY010050429">
    <property type="protein sequence ID" value="VEL21263.1"/>
    <property type="molecule type" value="Genomic_DNA"/>
</dbReference>
<keyword evidence="3" id="KW-1185">Reference proteome</keyword>
<proteinExistence type="predicted"/>
<comment type="caution">
    <text evidence="2">The sequence shown here is derived from an EMBL/GenBank/DDBJ whole genome shotgun (WGS) entry which is preliminary data.</text>
</comment>
<sequence>MPSCPLTGSASPGANADVNSRAPIHNFTVTSQRLYSTEALPRSGAPYRTGPVSADSCLPPSGFLASASKGRVSFSKPSAGQNQLPAISEVGYVGYA</sequence>
<feature type="region of interest" description="Disordered" evidence="1">
    <location>
        <begin position="1"/>
        <end position="20"/>
    </location>
</feature>
<evidence type="ECO:0000313" key="2">
    <source>
        <dbReference type="EMBL" id="VEL21263.1"/>
    </source>
</evidence>
<organism evidence="2 3">
    <name type="scientific">Protopolystoma xenopodis</name>
    <dbReference type="NCBI Taxonomy" id="117903"/>
    <lineage>
        <taxon>Eukaryota</taxon>
        <taxon>Metazoa</taxon>
        <taxon>Spiralia</taxon>
        <taxon>Lophotrochozoa</taxon>
        <taxon>Platyhelminthes</taxon>
        <taxon>Monogenea</taxon>
        <taxon>Polyopisthocotylea</taxon>
        <taxon>Polystomatidea</taxon>
        <taxon>Polystomatidae</taxon>
        <taxon>Protopolystoma</taxon>
    </lineage>
</organism>
<accession>A0A448WVH6</accession>
<name>A0A448WVH6_9PLAT</name>